<feature type="transmembrane region" description="Helical" evidence="10">
    <location>
        <begin position="457"/>
        <end position="476"/>
    </location>
</feature>
<dbReference type="PANTHER" id="PTHR24186:SF38">
    <property type="entry name" value="ANKYRIN REPEAT FAMILY PROTEIN"/>
    <property type="match status" value="1"/>
</dbReference>
<keyword evidence="13" id="KW-1185">Reference proteome</keyword>
<accession>A0AAE1JG37</accession>
<dbReference type="SMART" id="SM00248">
    <property type="entry name" value="ANK"/>
    <property type="match status" value="8"/>
</dbReference>
<dbReference type="SUPFAM" id="SSF48403">
    <property type="entry name" value="Ankyrin repeat"/>
    <property type="match status" value="1"/>
</dbReference>
<reference evidence="12" key="1">
    <citation type="submission" date="2023-10" db="EMBL/GenBank/DDBJ databases">
        <title>Chromosome-level genome of the transformable northern wattle, Acacia crassicarpa.</title>
        <authorList>
            <person name="Massaro I."/>
            <person name="Sinha N.R."/>
            <person name="Poethig S."/>
            <person name="Leichty A.R."/>
        </authorList>
    </citation>
    <scope>NUCLEOTIDE SEQUENCE</scope>
    <source>
        <strain evidence="12">Acra3RX</strain>
        <tissue evidence="12">Leaf</tissue>
    </source>
</reference>
<evidence type="ECO:0000256" key="4">
    <source>
        <dbReference type="ARBA" id="ARBA00022737"/>
    </source>
</evidence>
<dbReference type="Proteomes" id="UP001293593">
    <property type="component" value="Unassembled WGS sequence"/>
</dbReference>
<evidence type="ECO:0000256" key="6">
    <source>
        <dbReference type="ARBA" id="ARBA00023043"/>
    </source>
</evidence>
<evidence type="ECO:0000256" key="1">
    <source>
        <dbReference type="ARBA" id="ARBA00004141"/>
    </source>
</evidence>
<evidence type="ECO:0000256" key="9">
    <source>
        <dbReference type="SAM" id="MobiDB-lite"/>
    </source>
</evidence>
<evidence type="ECO:0000256" key="2">
    <source>
        <dbReference type="ARBA" id="ARBA00004413"/>
    </source>
</evidence>
<sequence>MMDQKLLEAIKEDDTASFLRLIQENEAVLHQRTDESLSTALHLACRYGNTEAVSEIVRLCPEMVDAENKKQETPFHEACQKGNVQILKLLLGVNPNGVAKLNSSGKSAFYVACSYGHLDMVNLLLNNLPDTDTKEPSVDATCVHVAASRGHTDVVRELINKWPYLVEVVDDEGNWPLHHACYRGHKEMAWMLLKRDPNIALIYNNNGYTPLHLTAINGKVSILQDFVSNNAASFHYLTREEETIFHLAVRYGHHDALVFLAQVSNGTNLLHCQDRYGNTVLHLAVTAGRHEIAEFLINKTNLEINTRNSEGLTALDILEQARDTSENRQLQAMLIRAGAKRSNHFPSPSLLEPPPTEASINHSLSVSPIASRLSLSRTPDNKSNDLNEFPNYEMISYESITPQLPNRFENQSYKFDDFPPKIARKHKDQTRKQRKSKSFTKKNIEIQREALLNARNTIILVTVLIATVTFAAGMNPPGGVYQDGPMKGKSMVGNLIAFKVFAIANTVALFTSLSIVIVLLSVIPFRRRIQMRMLVVTHKAMWVSVGFTATGYVAATWVILPHGHGLQWISVVLIAVGGGSLATVFIGLTVMMIDHCYRKSKWRKNKKQSVEEEGSHDAASERESQNSDVEGAYSQGYYSF</sequence>
<feature type="repeat" description="ANK" evidence="8">
    <location>
        <begin position="276"/>
        <end position="299"/>
    </location>
</feature>
<dbReference type="PROSITE" id="PS50297">
    <property type="entry name" value="ANK_REP_REGION"/>
    <property type="match status" value="3"/>
</dbReference>
<dbReference type="EMBL" id="JAWXYG010000007">
    <property type="protein sequence ID" value="KAK4267419.1"/>
    <property type="molecule type" value="Genomic_DNA"/>
</dbReference>
<comment type="caution">
    <text evidence="12">The sequence shown here is derived from an EMBL/GenBank/DDBJ whole genome shotgun (WGS) entry which is preliminary data.</text>
</comment>
<dbReference type="Pfam" id="PF13962">
    <property type="entry name" value="PGG"/>
    <property type="match status" value="1"/>
</dbReference>
<dbReference type="InterPro" id="IPR036770">
    <property type="entry name" value="Ankyrin_rpt-contain_sf"/>
</dbReference>
<name>A0AAE1JG37_9FABA</name>
<feature type="domain" description="PGG" evidence="11">
    <location>
        <begin position="450"/>
        <end position="558"/>
    </location>
</feature>
<keyword evidence="6 8" id="KW-0040">ANK repeat</keyword>
<feature type="repeat" description="ANK" evidence="8">
    <location>
        <begin position="206"/>
        <end position="231"/>
    </location>
</feature>
<comment type="subcellular location">
    <subcellularLocation>
        <location evidence="2">Cell membrane</location>
        <topology evidence="2">Peripheral membrane protein</topology>
        <orientation evidence="2">Cytoplasmic side</orientation>
    </subcellularLocation>
    <subcellularLocation>
        <location evidence="1">Membrane</location>
        <topology evidence="1">Multi-pass membrane protein</topology>
    </subcellularLocation>
</comment>
<feature type="compositionally biased region" description="Basic and acidic residues" evidence="9">
    <location>
        <begin position="608"/>
        <end position="625"/>
    </location>
</feature>
<keyword evidence="5 10" id="KW-1133">Transmembrane helix</keyword>
<dbReference type="PANTHER" id="PTHR24186">
    <property type="entry name" value="PROTEIN PHOSPHATASE 1 REGULATORY SUBUNIT"/>
    <property type="match status" value="1"/>
</dbReference>
<keyword evidence="7 10" id="KW-0472">Membrane</keyword>
<dbReference type="Gene3D" id="1.25.40.20">
    <property type="entry name" value="Ankyrin repeat-containing domain"/>
    <property type="match status" value="3"/>
</dbReference>
<feature type="transmembrane region" description="Helical" evidence="10">
    <location>
        <begin position="540"/>
        <end position="560"/>
    </location>
</feature>
<organism evidence="12 13">
    <name type="scientific">Acacia crassicarpa</name>
    <name type="common">northern wattle</name>
    <dbReference type="NCBI Taxonomy" id="499986"/>
    <lineage>
        <taxon>Eukaryota</taxon>
        <taxon>Viridiplantae</taxon>
        <taxon>Streptophyta</taxon>
        <taxon>Embryophyta</taxon>
        <taxon>Tracheophyta</taxon>
        <taxon>Spermatophyta</taxon>
        <taxon>Magnoliopsida</taxon>
        <taxon>eudicotyledons</taxon>
        <taxon>Gunneridae</taxon>
        <taxon>Pentapetalae</taxon>
        <taxon>rosids</taxon>
        <taxon>fabids</taxon>
        <taxon>Fabales</taxon>
        <taxon>Fabaceae</taxon>
        <taxon>Caesalpinioideae</taxon>
        <taxon>mimosoid clade</taxon>
        <taxon>Acacieae</taxon>
        <taxon>Acacia</taxon>
    </lineage>
</organism>
<dbReference type="Pfam" id="PF12796">
    <property type="entry name" value="Ank_2"/>
    <property type="match status" value="1"/>
</dbReference>
<evidence type="ECO:0000256" key="5">
    <source>
        <dbReference type="ARBA" id="ARBA00022989"/>
    </source>
</evidence>
<feature type="transmembrane region" description="Helical" evidence="10">
    <location>
        <begin position="496"/>
        <end position="520"/>
    </location>
</feature>
<gene>
    <name evidence="12" type="ORF">QN277_024202</name>
</gene>
<dbReference type="Pfam" id="PF13637">
    <property type="entry name" value="Ank_4"/>
    <property type="match status" value="1"/>
</dbReference>
<dbReference type="PROSITE" id="PS50088">
    <property type="entry name" value="ANK_REPEAT"/>
    <property type="match status" value="4"/>
</dbReference>
<evidence type="ECO:0000259" key="11">
    <source>
        <dbReference type="Pfam" id="PF13962"/>
    </source>
</evidence>
<keyword evidence="4" id="KW-0677">Repeat</keyword>
<protein>
    <recommendedName>
        <fullName evidence="11">PGG domain-containing protein</fullName>
    </recommendedName>
</protein>
<feature type="repeat" description="ANK" evidence="8">
    <location>
        <begin position="104"/>
        <end position="136"/>
    </location>
</feature>
<evidence type="ECO:0000256" key="7">
    <source>
        <dbReference type="ARBA" id="ARBA00023136"/>
    </source>
</evidence>
<dbReference type="GO" id="GO:0005886">
    <property type="term" value="C:plasma membrane"/>
    <property type="evidence" value="ECO:0007669"/>
    <property type="project" value="UniProtKB-SubCell"/>
</dbReference>
<dbReference type="Pfam" id="PF13857">
    <property type="entry name" value="Ank_5"/>
    <property type="match status" value="1"/>
</dbReference>
<feature type="repeat" description="ANK" evidence="8">
    <location>
        <begin position="172"/>
        <end position="204"/>
    </location>
</feature>
<dbReference type="AlphaFoldDB" id="A0AAE1JG37"/>
<feature type="transmembrane region" description="Helical" evidence="10">
    <location>
        <begin position="566"/>
        <end position="593"/>
    </location>
</feature>
<feature type="region of interest" description="Disordered" evidence="9">
    <location>
        <begin position="604"/>
        <end position="640"/>
    </location>
</feature>
<evidence type="ECO:0000313" key="13">
    <source>
        <dbReference type="Proteomes" id="UP001293593"/>
    </source>
</evidence>
<proteinExistence type="predicted"/>
<keyword evidence="3 10" id="KW-0812">Transmembrane</keyword>
<evidence type="ECO:0000256" key="8">
    <source>
        <dbReference type="PROSITE-ProRule" id="PRU00023"/>
    </source>
</evidence>
<evidence type="ECO:0000256" key="10">
    <source>
        <dbReference type="SAM" id="Phobius"/>
    </source>
</evidence>
<dbReference type="InterPro" id="IPR026961">
    <property type="entry name" value="PGG_dom"/>
</dbReference>
<dbReference type="InterPro" id="IPR002110">
    <property type="entry name" value="Ankyrin_rpt"/>
</dbReference>
<evidence type="ECO:0000256" key="3">
    <source>
        <dbReference type="ARBA" id="ARBA00022692"/>
    </source>
</evidence>
<evidence type="ECO:0000313" key="12">
    <source>
        <dbReference type="EMBL" id="KAK4267419.1"/>
    </source>
</evidence>